<comment type="caution">
    <text evidence="1">The sequence shown here is derived from an EMBL/GenBank/DDBJ whole genome shotgun (WGS) entry which is preliminary data.</text>
</comment>
<dbReference type="EMBL" id="JACJHX010000006">
    <property type="protein sequence ID" value="MBA9027196.1"/>
    <property type="molecule type" value="Genomic_DNA"/>
</dbReference>
<gene>
    <name evidence="1" type="ORF">HNP81_002486</name>
</gene>
<sequence length="90" mass="10830">MLMIRHAIGSRLFYQTDDYKIQPHEDKWIISISIPEIHAKEILKFKEELNLFDVEENQKTWYYSSDDHVVFNKAKDQFIISTDHKTVYPV</sequence>
<name>A0ABR6CQ77_9BACI</name>
<proteinExistence type="predicted"/>
<protein>
    <submittedName>
        <fullName evidence="1">Uncharacterized protein</fullName>
    </submittedName>
</protein>
<dbReference type="RefSeq" id="WP_028391204.1">
    <property type="nucleotide sequence ID" value="NZ_JACJHX010000006.1"/>
</dbReference>
<reference evidence="1 2" key="1">
    <citation type="submission" date="2020-08" db="EMBL/GenBank/DDBJ databases">
        <title>Genomic Encyclopedia of Type Strains, Phase IV (KMG-IV): sequencing the most valuable type-strain genomes for metagenomic binning, comparative biology and taxonomic classification.</title>
        <authorList>
            <person name="Goeker M."/>
        </authorList>
    </citation>
    <scope>NUCLEOTIDE SEQUENCE [LARGE SCALE GENOMIC DNA]</scope>
    <source>
        <strain evidence="1 2">DSM 105481</strain>
    </source>
</reference>
<dbReference type="Proteomes" id="UP000626697">
    <property type="component" value="Unassembled WGS sequence"/>
</dbReference>
<evidence type="ECO:0000313" key="2">
    <source>
        <dbReference type="Proteomes" id="UP000626697"/>
    </source>
</evidence>
<keyword evidence="2" id="KW-1185">Reference proteome</keyword>
<accession>A0ABR6CQ77</accession>
<evidence type="ECO:0000313" key="1">
    <source>
        <dbReference type="EMBL" id="MBA9027196.1"/>
    </source>
</evidence>
<organism evidence="1 2">
    <name type="scientific">Peribacillus huizhouensis</name>
    <dbReference type="NCBI Taxonomy" id="1501239"/>
    <lineage>
        <taxon>Bacteria</taxon>
        <taxon>Bacillati</taxon>
        <taxon>Bacillota</taxon>
        <taxon>Bacilli</taxon>
        <taxon>Bacillales</taxon>
        <taxon>Bacillaceae</taxon>
        <taxon>Peribacillus</taxon>
    </lineage>
</organism>